<gene>
    <name evidence="1" type="ORF">GWO12_02005</name>
</gene>
<dbReference type="AlphaFoldDB" id="A0AAE4Z5T3"/>
<reference evidence="1 2" key="1">
    <citation type="submission" date="2020-01" db="EMBL/GenBank/DDBJ databases">
        <title>Genomes assembled from Gulf of Kutch pelagic sediment metagenomes.</title>
        <authorList>
            <person name="Chandrashekar M."/>
            <person name="Mahajan M.S."/>
            <person name="Dave K.J."/>
            <person name="Vatsa P."/>
            <person name="Nathani N.M."/>
        </authorList>
    </citation>
    <scope>NUCLEOTIDE SEQUENCE [LARGE SCALE GENOMIC DNA]</scope>
    <source>
        <strain evidence="1">KS3-K002</strain>
    </source>
</reference>
<organism evidence="1 2">
    <name type="scientific">Candidatus Kutchimonas denitrificans</name>
    <dbReference type="NCBI Taxonomy" id="3056748"/>
    <lineage>
        <taxon>Bacteria</taxon>
        <taxon>Pseudomonadati</taxon>
        <taxon>Gemmatimonadota</taxon>
        <taxon>Gemmatimonadia</taxon>
        <taxon>Candidatus Palauibacterales</taxon>
        <taxon>Candidatus Palauibacteraceae</taxon>
        <taxon>Candidatus Kutchimonas</taxon>
    </lineage>
</organism>
<name>A0AAE4Z5T3_9BACT</name>
<proteinExistence type="predicted"/>
<evidence type="ECO:0000313" key="1">
    <source>
        <dbReference type="EMBL" id="NIR73879.1"/>
    </source>
</evidence>
<accession>A0AAE4Z5T3</accession>
<comment type="caution">
    <text evidence="1">The sequence shown here is derived from an EMBL/GenBank/DDBJ whole genome shotgun (WGS) entry which is preliminary data.</text>
</comment>
<sequence length="133" mass="15111">MASFVSANLSHELSENFVTFKLTTVIRFEPKEVGHRWLLQYQFMEEDPMADDKLSPLRPAESVGDVNPGLKRHYIIPSKEEVELSYTEEFSKHLVDTEVGKEEVYAKVDVLPLEAPEGFVAGRTRTNITVVDV</sequence>
<dbReference type="Proteomes" id="UP000702544">
    <property type="component" value="Unassembled WGS sequence"/>
</dbReference>
<protein>
    <submittedName>
        <fullName evidence="1">Uncharacterized protein</fullName>
    </submittedName>
</protein>
<evidence type="ECO:0000313" key="2">
    <source>
        <dbReference type="Proteomes" id="UP000702544"/>
    </source>
</evidence>
<dbReference type="EMBL" id="JAACAK010000017">
    <property type="protein sequence ID" value="NIR73879.1"/>
    <property type="molecule type" value="Genomic_DNA"/>
</dbReference>